<evidence type="ECO:0000313" key="2">
    <source>
        <dbReference type="EMBL" id="CAA9528100.1"/>
    </source>
</evidence>
<protein>
    <submittedName>
        <fullName evidence="2">Uncharacterized protein</fullName>
    </submittedName>
</protein>
<dbReference type="AlphaFoldDB" id="A0A6J4TPJ1"/>
<feature type="non-terminal residue" evidence="2">
    <location>
        <position position="1"/>
    </location>
</feature>
<sequence>ATVHGPPHVPRRPPDPGHGGRRRRLPRRRRQERRRRRDLGPLLCQRRQADDVLRIRRPGPGGDPARGRAHRPAGPSNHQGLGPGSLLLPL</sequence>
<name>A0A6J4TPJ1_9BACT</name>
<dbReference type="EMBL" id="CADCWE010000041">
    <property type="protein sequence ID" value="CAA9528100.1"/>
    <property type="molecule type" value="Genomic_DNA"/>
</dbReference>
<feature type="region of interest" description="Disordered" evidence="1">
    <location>
        <begin position="1"/>
        <end position="90"/>
    </location>
</feature>
<reference evidence="2" key="1">
    <citation type="submission" date="2020-02" db="EMBL/GenBank/DDBJ databases">
        <authorList>
            <person name="Meier V. D."/>
        </authorList>
    </citation>
    <scope>NUCLEOTIDE SEQUENCE</scope>
    <source>
        <strain evidence="2">AVDCRST_MAG73</strain>
    </source>
</reference>
<gene>
    <name evidence="2" type="ORF">AVDCRST_MAG73-689</name>
</gene>
<evidence type="ECO:0000256" key="1">
    <source>
        <dbReference type="SAM" id="MobiDB-lite"/>
    </source>
</evidence>
<feature type="non-terminal residue" evidence="2">
    <location>
        <position position="90"/>
    </location>
</feature>
<proteinExistence type="predicted"/>
<feature type="compositionally biased region" description="Basic residues" evidence="1">
    <location>
        <begin position="19"/>
        <end position="37"/>
    </location>
</feature>
<accession>A0A6J4TPJ1</accession>
<organism evidence="2">
    <name type="scientific">uncultured Thermomicrobiales bacterium</name>
    <dbReference type="NCBI Taxonomy" id="1645740"/>
    <lineage>
        <taxon>Bacteria</taxon>
        <taxon>Pseudomonadati</taxon>
        <taxon>Thermomicrobiota</taxon>
        <taxon>Thermomicrobia</taxon>
        <taxon>Thermomicrobiales</taxon>
        <taxon>environmental samples</taxon>
    </lineage>
</organism>